<keyword evidence="7" id="KW-0521">NADP</keyword>
<keyword evidence="8" id="KW-0694">RNA-binding</keyword>
<keyword evidence="3" id="KW-0285">Flavoprotein</keyword>
<dbReference type="InterPro" id="IPR013785">
    <property type="entry name" value="Aldolase_TIM"/>
</dbReference>
<evidence type="ECO:0000256" key="7">
    <source>
        <dbReference type="ARBA" id="ARBA00022857"/>
    </source>
</evidence>
<dbReference type="GO" id="GO:0000049">
    <property type="term" value="F:tRNA binding"/>
    <property type="evidence" value="ECO:0007669"/>
    <property type="project" value="UniProtKB-KW"/>
</dbReference>
<evidence type="ECO:0000256" key="8">
    <source>
        <dbReference type="ARBA" id="ARBA00022884"/>
    </source>
</evidence>
<evidence type="ECO:0000256" key="3">
    <source>
        <dbReference type="ARBA" id="ARBA00022630"/>
    </source>
</evidence>
<dbReference type="AlphaFoldDB" id="A0A9W8CX81"/>
<evidence type="ECO:0000256" key="1">
    <source>
        <dbReference type="ARBA" id="ARBA00001917"/>
    </source>
</evidence>
<dbReference type="GO" id="GO:0017150">
    <property type="term" value="F:tRNA dihydrouridine synthase activity"/>
    <property type="evidence" value="ECO:0007669"/>
    <property type="project" value="InterPro"/>
</dbReference>
<dbReference type="PROSITE" id="PS01136">
    <property type="entry name" value="UPF0034"/>
    <property type="match status" value="1"/>
</dbReference>
<keyword evidence="2" id="KW-0820">tRNA-binding</keyword>
<sequence length="392" mass="42740">MAAAVARQLRTSVAPMVDVTDPCFLRLLRLISPFGNHQLWTEMVHANAFSRGQLHQNPAKLAQHIPLRELQDFAPHVVVQIGASAPDDAHAAVGRLAELGVRHVNLNCGCPSRNVQMGSFGAVLMKSPGLAAEIIGAMRDAARGSTCEVSVKCRIGIDDDESSGFLRRFIAAVADQQCSDAARPARIVLHARRAWLSGLSPKQNRKVPELNHQRVHEMVREFPHVSFVVNGGIDSVDAVRYHLARADGVMLGRKIREDPWFLAQLDQHVYGAPQHQIPSAAGVLAQYIQFADQMHSQYGTRYTILARPLYALFSGRRARAMRTHLGAAISRATAVPGADGSPTYAVPFGILVQDALRSAELEFRMRVGMLEPDAGADIGPREPETKQPAVAC</sequence>
<dbReference type="InterPro" id="IPR018517">
    <property type="entry name" value="tRNA_hU_synthase_CS"/>
</dbReference>
<evidence type="ECO:0000256" key="10">
    <source>
        <dbReference type="ARBA" id="ARBA00048342"/>
    </source>
</evidence>
<comment type="catalytic activity">
    <reaction evidence="10">
        <text>a 5,6-dihydrouridine in mRNA + NAD(+) = a uridine in mRNA + NADH + H(+)</text>
        <dbReference type="Rhea" id="RHEA:69851"/>
        <dbReference type="Rhea" id="RHEA-COMP:14658"/>
        <dbReference type="Rhea" id="RHEA-COMP:17789"/>
        <dbReference type="ChEBI" id="CHEBI:15378"/>
        <dbReference type="ChEBI" id="CHEBI:57540"/>
        <dbReference type="ChEBI" id="CHEBI:57945"/>
        <dbReference type="ChEBI" id="CHEBI:65315"/>
        <dbReference type="ChEBI" id="CHEBI:74443"/>
    </reaction>
    <physiologicalReaction direction="right-to-left" evidence="10">
        <dbReference type="Rhea" id="RHEA:69853"/>
    </physiologicalReaction>
</comment>
<comment type="caution">
    <text evidence="14">The sequence shown here is derived from an EMBL/GenBank/DDBJ whole genome shotgun (WGS) entry which is preliminary data.</text>
</comment>
<keyword evidence="9" id="KW-0560">Oxidoreductase</keyword>
<dbReference type="OrthoDB" id="10262250at2759"/>
<evidence type="ECO:0000256" key="4">
    <source>
        <dbReference type="ARBA" id="ARBA00022643"/>
    </source>
</evidence>
<dbReference type="Gene3D" id="3.20.20.70">
    <property type="entry name" value="Aldolase class I"/>
    <property type="match status" value="1"/>
</dbReference>
<dbReference type="PANTHER" id="PTHR42907">
    <property type="entry name" value="FMN-LINKED OXIDOREDUCTASES SUPERFAMILY PROTEIN"/>
    <property type="match status" value="1"/>
</dbReference>
<dbReference type="SUPFAM" id="SSF51395">
    <property type="entry name" value="FMN-linked oxidoreductases"/>
    <property type="match status" value="1"/>
</dbReference>
<evidence type="ECO:0000259" key="13">
    <source>
        <dbReference type="Pfam" id="PF01207"/>
    </source>
</evidence>
<dbReference type="CDD" id="cd02801">
    <property type="entry name" value="DUS_like_FMN"/>
    <property type="match status" value="1"/>
</dbReference>
<evidence type="ECO:0000256" key="9">
    <source>
        <dbReference type="ARBA" id="ARBA00023002"/>
    </source>
</evidence>
<dbReference type="PANTHER" id="PTHR42907:SF1">
    <property type="entry name" value="FMN-LINKED OXIDOREDUCTASES SUPERFAMILY PROTEIN"/>
    <property type="match status" value="1"/>
</dbReference>
<comment type="catalytic activity">
    <reaction evidence="11">
        <text>a 5,6-dihydrouridine in mRNA + NADP(+) = a uridine in mRNA + NADPH + H(+)</text>
        <dbReference type="Rhea" id="RHEA:69855"/>
        <dbReference type="Rhea" id="RHEA-COMP:14658"/>
        <dbReference type="Rhea" id="RHEA-COMP:17789"/>
        <dbReference type="ChEBI" id="CHEBI:15378"/>
        <dbReference type="ChEBI" id="CHEBI:57783"/>
        <dbReference type="ChEBI" id="CHEBI:58349"/>
        <dbReference type="ChEBI" id="CHEBI:65315"/>
        <dbReference type="ChEBI" id="CHEBI:74443"/>
    </reaction>
    <physiologicalReaction direction="right-to-left" evidence="11">
        <dbReference type="Rhea" id="RHEA:69857"/>
    </physiologicalReaction>
</comment>
<proteinExistence type="predicted"/>
<evidence type="ECO:0000256" key="2">
    <source>
        <dbReference type="ARBA" id="ARBA00022555"/>
    </source>
</evidence>
<keyword evidence="15" id="KW-1185">Reference proteome</keyword>
<name>A0A9W8CX81_9FUNG</name>
<dbReference type="InterPro" id="IPR035587">
    <property type="entry name" value="DUS-like_FMN-bd"/>
</dbReference>
<gene>
    <name evidence="14" type="ORF">LPJ61_001514</name>
</gene>
<dbReference type="NCBIfam" id="NF008774">
    <property type="entry name" value="PRK11815.1"/>
    <property type="match status" value="1"/>
</dbReference>
<comment type="cofactor">
    <cofactor evidence="1">
        <name>FMN</name>
        <dbReference type="ChEBI" id="CHEBI:58210"/>
    </cofactor>
</comment>
<feature type="region of interest" description="Disordered" evidence="12">
    <location>
        <begin position="373"/>
        <end position="392"/>
    </location>
</feature>
<evidence type="ECO:0000256" key="12">
    <source>
        <dbReference type="SAM" id="MobiDB-lite"/>
    </source>
</evidence>
<keyword evidence="6" id="KW-0819">tRNA processing</keyword>
<evidence type="ECO:0000256" key="5">
    <source>
        <dbReference type="ARBA" id="ARBA00022664"/>
    </source>
</evidence>
<dbReference type="Proteomes" id="UP001143981">
    <property type="component" value="Unassembled WGS sequence"/>
</dbReference>
<evidence type="ECO:0000313" key="14">
    <source>
        <dbReference type="EMBL" id="KAJ1733520.1"/>
    </source>
</evidence>
<dbReference type="InterPro" id="IPR004653">
    <property type="entry name" value="DusA"/>
</dbReference>
<evidence type="ECO:0000256" key="6">
    <source>
        <dbReference type="ARBA" id="ARBA00022694"/>
    </source>
</evidence>
<reference evidence="14" key="1">
    <citation type="submission" date="2022-07" db="EMBL/GenBank/DDBJ databases">
        <title>Phylogenomic reconstructions and comparative analyses of Kickxellomycotina fungi.</title>
        <authorList>
            <person name="Reynolds N.K."/>
            <person name="Stajich J.E."/>
            <person name="Barry K."/>
            <person name="Grigoriev I.V."/>
            <person name="Crous P."/>
            <person name="Smith M.E."/>
        </authorList>
    </citation>
    <scope>NUCLEOTIDE SEQUENCE</scope>
    <source>
        <strain evidence="14">BCRC 34381</strain>
    </source>
</reference>
<organism evidence="14 15">
    <name type="scientific">Coemansia biformis</name>
    <dbReference type="NCBI Taxonomy" id="1286918"/>
    <lineage>
        <taxon>Eukaryota</taxon>
        <taxon>Fungi</taxon>
        <taxon>Fungi incertae sedis</taxon>
        <taxon>Zoopagomycota</taxon>
        <taxon>Kickxellomycotina</taxon>
        <taxon>Kickxellomycetes</taxon>
        <taxon>Kickxellales</taxon>
        <taxon>Kickxellaceae</taxon>
        <taxon>Coemansia</taxon>
    </lineage>
</organism>
<dbReference type="Pfam" id="PF01207">
    <property type="entry name" value="Dus"/>
    <property type="match status" value="1"/>
</dbReference>
<evidence type="ECO:0000256" key="11">
    <source>
        <dbReference type="ARBA" id="ARBA00049447"/>
    </source>
</evidence>
<dbReference type="GO" id="GO:0006397">
    <property type="term" value="P:mRNA processing"/>
    <property type="evidence" value="ECO:0007669"/>
    <property type="project" value="UniProtKB-KW"/>
</dbReference>
<dbReference type="EMBL" id="JANBOI010000134">
    <property type="protein sequence ID" value="KAJ1733520.1"/>
    <property type="molecule type" value="Genomic_DNA"/>
</dbReference>
<evidence type="ECO:0000313" key="15">
    <source>
        <dbReference type="Proteomes" id="UP001143981"/>
    </source>
</evidence>
<accession>A0A9W8CX81</accession>
<feature type="domain" description="DUS-like FMN-binding" evidence="13">
    <location>
        <begin position="13"/>
        <end position="315"/>
    </location>
</feature>
<keyword evidence="4" id="KW-0288">FMN</keyword>
<keyword evidence="5" id="KW-0507">mRNA processing</keyword>
<dbReference type="GO" id="GO:0050660">
    <property type="term" value="F:flavin adenine dinucleotide binding"/>
    <property type="evidence" value="ECO:0007669"/>
    <property type="project" value="InterPro"/>
</dbReference>
<protein>
    <recommendedName>
        <fullName evidence="13">DUS-like FMN-binding domain-containing protein</fullName>
    </recommendedName>
</protein>